<reference evidence="2" key="1">
    <citation type="journal article" date="2020" name="mSystems">
        <title>Genome- and Community-Level Interaction Insights into Carbon Utilization and Element Cycling Functions of Hydrothermarchaeota in Hydrothermal Sediment.</title>
        <authorList>
            <person name="Zhou Z."/>
            <person name="Liu Y."/>
            <person name="Xu W."/>
            <person name="Pan J."/>
            <person name="Luo Z.H."/>
            <person name="Li M."/>
        </authorList>
    </citation>
    <scope>NUCLEOTIDE SEQUENCE [LARGE SCALE GENOMIC DNA]</scope>
    <source>
        <strain evidence="2">SpSt-767</strain>
    </source>
</reference>
<dbReference type="SUPFAM" id="SSF143120">
    <property type="entry name" value="YefM-like"/>
    <property type="match status" value="1"/>
</dbReference>
<dbReference type="EMBL" id="DTGR01000233">
    <property type="protein sequence ID" value="HHS31008.1"/>
    <property type="molecule type" value="Genomic_DNA"/>
</dbReference>
<dbReference type="InterPro" id="IPR036165">
    <property type="entry name" value="YefM-like_sf"/>
</dbReference>
<evidence type="ECO:0000313" key="2">
    <source>
        <dbReference type="EMBL" id="HHS31008.1"/>
    </source>
</evidence>
<proteinExistence type="inferred from homology"/>
<evidence type="ECO:0000256" key="1">
    <source>
        <dbReference type="ARBA" id="ARBA00009981"/>
    </source>
</evidence>
<protein>
    <submittedName>
        <fullName evidence="2">Type II toxin-antitoxin system Phd/YefM family antitoxin</fullName>
    </submittedName>
</protein>
<dbReference type="AlphaFoldDB" id="A0A7V6A6P1"/>
<accession>A0A7V6A6P1</accession>
<organism evidence="2">
    <name type="scientific">Desulfobacca acetoxidans</name>
    <dbReference type="NCBI Taxonomy" id="60893"/>
    <lineage>
        <taxon>Bacteria</taxon>
        <taxon>Pseudomonadati</taxon>
        <taxon>Thermodesulfobacteriota</taxon>
        <taxon>Desulfobaccia</taxon>
        <taxon>Desulfobaccales</taxon>
        <taxon>Desulfobaccaceae</taxon>
        <taxon>Desulfobacca</taxon>
    </lineage>
</organism>
<name>A0A7V6A6P1_9BACT</name>
<comment type="similarity">
    <text evidence="1">Belongs to the phD/YefM antitoxin family.</text>
</comment>
<comment type="caution">
    <text evidence="2">The sequence shown here is derived from an EMBL/GenBank/DDBJ whole genome shotgun (WGS) entry which is preliminary data.</text>
</comment>
<gene>
    <name evidence="2" type="ORF">ENV52_15085</name>
</gene>
<sequence>MNGKTGRWNPESIAKDDRRRAVIPDIDEYQEMLERLEDTEDLKMLTELRQRPIKFRKLGKF</sequence>